<keyword evidence="3" id="KW-1185">Reference proteome</keyword>
<evidence type="ECO:0000256" key="1">
    <source>
        <dbReference type="SAM" id="MobiDB-lite"/>
    </source>
</evidence>
<dbReference type="Proteomes" id="UP000269721">
    <property type="component" value="Unassembled WGS sequence"/>
</dbReference>
<organism evidence="2 3">
    <name type="scientific">Blyttiomyces helicus</name>
    <dbReference type="NCBI Taxonomy" id="388810"/>
    <lineage>
        <taxon>Eukaryota</taxon>
        <taxon>Fungi</taxon>
        <taxon>Fungi incertae sedis</taxon>
        <taxon>Chytridiomycota</taxon>
        <taxon>Chytridiomycota incertae sedis</taxon>
        <taxon>Chytridiomycetes</taxon>
        <taxon>Chytridiomycetes incertae sedis</taxon>
        <taxon>Blyttiomyces</taxon>
    </lineage>
</organism>
<evidence type="ECO:0000313" key="2">
    <source>
        <dbReference type="EMBL" id="RKO87759.1"/>
    </source>
</evidence>
<name>A0A4P9W5R2_9FUNG</name>
<feature type="region of interest" description="Disordered" evidence="1">
    <location>
        <begin position="1"/>
        <end position="27"/>
    </location>
</feature>
<accession>A0A4P9W5R2</accession>
<feature type="region of interest" description="Disordered" evidence="1">
    <location>
        <begin position="62"/>
        <end position="128"/>
    </location>
</feature>
<evidence type="ECO:0000313" key="3">
    <source>
        <dbReference type="Proteomes" id="UP000269721"/>
    </source>
</evidence>
<dbReference type="AlphaFoldDB" id="A0A4P9W5R2"/>
<protein>
    <submittedName>
        <fullName evidence="2">Uncharacterized protein</fullName>
    </submittedName>
</protein>
<proteinExistence type="predicted"/>
<feature type="compositionally biased region" description="Pro residues" evidence="1">
    <location>
        <begin position="76"/>
        <end position="105"/>
    </location>
</feature>
<feature type="non-terminal residue" evidence="2">
    <location>
        <position position="1"/>
    </location>
</feature>
<reference evidence="3" key="1">
    <citation type="journal article" date="2018" name="Nat. Microbiol.">
        <title>Leveraging single-cell genomics to expand the fungal tree of life.</title>
        <authorList>
            <person name="Ahrendt S.R."/>
            <person name="Quandt C.A."/>
            <person name="Ciobanu D."/>
            <person name="Clum A."/>
            <person name="Salamov A."/>
            <person name="Andreopoulos B."/>
            <person name="Cheng J.F."/>
            <person name="Woyke T."/>
            <person name="Pelin A."/>
            <person name="Henrissat B."/>
            <person name="Reynolds N.K."/>
            <person name="Benny G.L."/>
            <person name="Smith M.E."/>
            <person name="James T.Y."/>
            <person name="Grigoriev I.V."/>
        </authorList>
    </citation>
    <scope>NUCLEOTIDE SEQUENCE [LARGE SCALE GENOMIC DNA]</scope>
</reference>
<gene>
    <name evidence="2" type="ORF">BDK51DRAFT_26940</name>
</gene>
<dbReference type="EMBL" id="KZ997175">
    <property type="protein sequence ID" value="RKO87759.1"/>
    <property type="molecule type" value="Genomic_DNA"/>
</dbReference>
<feature type="compositionally biased region" description="Basic and acidic residues" evidence="1">
    <location>
        <begin position="111"/>
        <end position="128"/>
    </location>
</feature>
<sequence>RLPPNPPAGWQVPESPLPSPRGGVLPMGISVSVRDRFFAAKAAHSSRKTHGQFMWDLMGFAGWSKPPVEKEEKSPQPQPQQPPPPQSRSPLPPPPPPPLPPPPPHQHSRQIKSEELPPDLGDDRELAQLQREIDEARLEIARREKRNELAALKMRLAELGDSD</sequence>